<feature type="compositionally biased region" description="Polar residues" evidence="1">
    <location>
        <begin position="1266"/>
        <end position="1285"/>
    </location>
</feature>
<feature type="region of interest" description="Disordered" evidence="1">
    <location>
        <begin position="1"/>
        <end position="28"/>
    </location>
</feature>
<dbReference type="EMBL" id="OX395140">
    <property type="protein sequence ID" value="CAI5793979.1"/>
    <property type="molecule type" value="Genomic_DNA"/>
</dbReference>
<dbReference type="PANTHER" id="PTHR13958:SF3">
    <property type="entry name" value="CAP-GLY DOMAIN-CONTAINING PROTEIN-RELATED"/>
    <property type="match status" value="1"/>
</dbReference>
<feature type="compositionally biased region" description="Basic and acidic residues" evidence="1">
    <location>
        <begin position="843"/>
        <end position="856"/>
    </location>
</feature>
<sequence length="1303" mass="142156">MELHPSSLVPPAEGWGMEGGSHLAKSKASIPGHCHIAQKLLEALKSKSPPDKKLQELQQRILEQQRRCLVRALGGGSAPTLGTRTLKRKVGKPAAHIVDTLDPASEGRRGTSGKEKRRKSHMIPPPEMSQKERAVFNLGAHLFGPSAWREGQKLARRILGQPQKYPRPGNSSSLWMAAKGTPEPEKGLLSQVEQSSLGRRGGTHRKDHATERGTAQAGEADGAAGLNKICQGCRNQEYPYLEREAGNLQRQTGSKGKAGCSDGMETKDSPKVHSASADTGWMCPRILSAIRKGRVKETSRMENQPRLDGQRKRIPYNIDEVREFMVQKMAERRKMAQEEKRALREAQEARKRRLKEVERKQKEAFSRSRRRKAYTEEEVGGKFNRGSASMKCAKSHWSPEPEVSHWVRQTSRALLRGEVGFPSEECPEASKTAEVTESSDLFRTSVSHSPLRLRDLDVAPLELSRLSPHRSKQEKVRAIGLLARSLSERLENETKRLRARNRPLESSGDQGWPTGPPLLSEGPSATSKPEAPPAACENAFWEPNYFRSPSLHAQENSLLPEGAAAVATQAAMERIWAFLSIARVHGEGPQRDLSSEVEEQHAASAKNIKERWKGFLASRGRQRGPSPEMPGASPATPHLQFLTQRPQTSPLMETFIAPHQNFRMEDPREKPYHRKIQGLQPKASAGSLPPQEHQVSGLRSPPTNQLPGGTIPAKESGEMSETTDPTSQDAGEPTCFERALVLGKEEEEEEEEEGGKKETSGPGSFSVAYSGSSGGRSSQRRLQDEAYNTLGTKCGKVSSHRHQVMAAASPGWKPQLGCQEAEHLNSSKEGSAGPILEPGGLEITDHVENEEEHCRENVCLTENPKEDNNPRSSTSDRSPGSLSSATSSAKSFGFSQMLESPRSGSEFLKAHAVLVNISRSSLSASDFEEEDSSQDTDVSLPEEFAFQEQPPDSCSGNRIPIISAVPQAETGVDGELLSSGSKHHSRAASWSVHSNQDGMPPMCSQEKPPEGRPESESDFVVLSNSGGPRPLLFQAQTPETREDTNSSRVSDQWPNANSKGKMLFHIWAGAEKSTSSPSWAFQHSEGQDPLSTLSKAEGDGEDQNTSKFKSQHEPVREAPTVSLKSVNPITDQLQDSLGSSKSQSILESATSYTENSGDESCSSNSRPCEGATAQITGVSLGDEEDSTCLHSPETTDLAEEGNQNAIHSQSKKESGAAVPGSSSPKPMEEPQVKSCLLQSDEGTFSDELLSQMKEDLLSPVDDFLTYGSNDMPSLTEQDVSFSSQGEDLPAPPESPSEQLLFPT</sequence>
<feature type="compositionally biased region" description="Basic and acidic residues" evidence="1">
    <location>
        <begin position="344"/>
        <end position="366"/>
    </location>
</feature>
<dbReference type="GO" id="GO:0005813">
    <property type="term" value="C:centrosome"/>
    <property type="evidence" value="ECO:0007669"/>
    <property type="project" value="InterPro"/>
</dbReference>
<feature type="region of interest" description="Disordered" evidence="1">
    <location>
        <begin position="681"/>
        <end position="787"/>
    </location>
</feature>
<feature type="compositionally biased region" description="Low complexity" evidence="1">
    <location>
        <begin position="878"/>
        <end position="891"/>
    </location>
</feature>
<proteinExistence type="predicted"/>
<gene>
    <name evidence="2" type="ORF">PODLI_1B010926</name>
</gene>
<feature type="region of interest" description="Disordered" evidence="1">
    <location>
        <begin position="1074"/>
        <end position="1239"/>
    </location>
</feature>
<feature type="region of interest" description="Disordered" evidence="1">
    <location>
        <begin position="497"/>
        <end position="534"/>
    </location>
</feature>
<reference evidence="2" key="1">
    <citation type="submission" date="2022-12" db="EMBL/GenBank/DDBJ databases">
        <authorList>
            <person name="Alioto T."/>
            <person name="Alioto T."/>
            <person name="Gomez Garrido J."/>
        </authorList>
    </citation>
    <scope>NUCLEOTIDE SEQUENCE</scope>
</reference>
<feature type="compositionally biased region" description="Polar residues" evidence="1">
    <location>
        <begin position="1122"/>
        <end position="1166"/>
    </location>
</feature>
<feature type="compositionally biased region" description="Basic and acidic residues" evidence="1">
    <location>
        <begin position="105"/>
        <end position="114"/>
    </location>
</feature>
<feature type="compositionally biased region" description="Polar residues" evidence="1">
    <location>
        <begin position="719"/>
        <end position="729"/>
    </location>
</feature>
<organism evidence="2 3">
    <name type="scientific">Podarcis lilfordi</name>
    <name type="common">Lilford's wall lizard</name>
    <dbReference type="NCBI Taxonomy" id="74358"/>
    <lineage>
        <taxon>Eukaryota</taxon>
        <taxon>Metazoa</taxon>
        <taxon>Chordata</taxon>
        <taxon>Craniata</taxon>
        <taxon>Vertebrata</taxon>
        <taxon>Euteleostomi</taxon>
        <taxon>Lepidosauria</taxon>
        <taxon>Squamata</taxon>
        <taxon>Bifurcata</taxon>
        <taxon>Unidentata</taxon>
        <taxon>Episquamata</taxon>
        <taxon>Laterata</taxon>
        <taxon>Lacertibaenia</taxon>
        <taxon>Lacertidae</taxon>
        <taxon>Podarcis</taxon>
    </lineage>
</organism>
<dbReference type="Proteomes" id="UP001178461">
    <property type="component" value="Chromosome Z"/>
</dbReference>
<feature type="region of interest" description="Disordered" evidence="1">
    <location>
        <begin position="161"/>
        <end position="220"/>
    </location>
</feature>
<feature type="compositionally biased region" description="Polar residues" evidence="1">
    <location>
        <begin position="1046"/>
        <end position="1056"/>
    </location>
</feature>
<feature type="region of interest" description="Disordered" evidence="1">
    <location>
        <begin position="619"/>
        <end position="638"/>
    </location>
</feature>
<feature type="region of interest" description="Disordered" evidence="1">
    <location>
        <begin position="344"/>
        <end position="371"/>
    </location>
</feature>
<dbReference type="PANTHER" id="PTHR13958">
    <property type="entry name" value="CENTROSOME-ASSOCIATED PROTEIN 350"/>
    <property type="match status" value="1"/>
</dbReference>
<feature type="region of interest" description="Disordered" evidence="1">
    <location>
        <begin position="244"/>
        <end position="277"/>
    </location>
</feature>
<feature type="region of interest" description="Disordered" evidence="1">
    <location>
        <begin position="813"/>
        <end position="891"/>
    </location>
</feature>
<evidence type="ECO:0000256" key="1">
    <source>
        <dbReference type="SAM" id="MobiDB-lite"/>
    </source>
</evidence>
<protein>
    <submittedName>
        <fullName evidence="2">Uncharacterized protein</fullName>
    </submittedName>
</protein>
<evidence type="ECO:0000313" key="3">
    <source>
        <dbReference type="Proteomes" id="UP001178461"/>
    </source>
</evidence>
<feature type="region of interest" description="Disordered" evidence="1">
    <location>
        <begin position="1261"/>
        <end position="1303"/>
    </location>
</feature>
<accession>A0AA35LE74</accession>
<keyword evidence="3" id="KW-1185">Reference proteome</keyword>
<dbReference type="GO" id="GO:0008017">
    <property type="term" value="F:microtubule binding"/>
    <property type="evidence" value="ECO:0007669"/>
    <property type="project" value="InterPro"/>
</dbReference>
<feature type="region of interest" description="Disordered" evidence="1">
    <location>
        <begin position="946"/>
        <end position="1056"/>
    </location>
</feature>
<feature type="region of interest" description="Disordered" evidence="1">
    <location>
        <begin position="921"/>
        <end position="940"/>
    </location>
</feature>
<feature type="region of interest" description="Disordered" evidence="1">
    <location>
        <begin position="102"/>
        <end position="127"/>
    </location>
</feature>
<evidence type="ECO:0000313" key="2">
    <source>
        <dbReference type="EMBL" id="CAI5793979.1"/>
    </source>
</evidence>
<dbReference type="GO" id="GO:0034453">
    <property type="term" value="P:microtubule anchoring"/>
    <property type="evidence" value="ECO:0007669"/>
    <property type="project" value="InterPro"/>
</dbReference>
<dbReference type="InterPro" id="IPR028750">
    <property type="entry name" value="CEP350/CC187"/>
</dbReference>
<name>A0AA35LE74_9SAUR</name>